<accession>A0A151XEL6</accession>
<dbReference type="AlphaFoldDB" id="A0A151XEL6"/>
<name>A0A151XEL6_9HYME</name>
<dbReference type="Proteomes" id="UP000075809">
    <property type="component" value="Unassembled WGS sequence"/>
</dbReference>
<evidence type="ECO:0000313" key="2">
    <source>
        <dbReference type="Proteomes" id="UP000075809"/>
    </source>
</evidence>
<organism evidence="1 2">
    <name type="scientific">Mycetomoellerius zeteki</name>
    <dbReference type="NCBI Taxonomy" id="64791"/>
    <lineage>
        <taxon>Eukaryota</taxon>
        <taxon>Metazoa</taxon>
        <taxon>Ecdysozoa</taxon>
        <taxon>Arthropoda</taxon>
        <taxon>Hexapoda</taxon>
        <taxon>Insecta</taxon>
        <taxon>Pterygota</taxon>
        <taxon>Neoptera</taxon>
        <taxon>Endopterygota</taxon>
        <taxon>Hymenoptera</taxon>
        <taxon>Apocrita</taxon>
        <taxon>Aculeata</taxon>
        <taxon>Formicoidea</taxon>
        <taxon>Formicidae</taxon>
        <taxon>Myrmicinae</taxon>
        <taxon>Mycetomoellerius</taxon>
    </lineage>
</organism>
<reference evidence="1 2" key="1">
    <citation type="submission" date="2015-09" db="EMBL/GenBank/DDBJ databases">
        <title>Trachymyrmex zeteki WGS genome.</title>
        <authorList>
            <person name="Nygaard S."/>
            <person name="Hu H."/>
            <person name="Boomsma J."/>
            <person name="Zhang G."/>
        </authorList>
    </citation>
    <scope>NUCLEOTIDE SEQUENCE [LARGE SCALE GENOMIC DNA]</scope>
    <source>
        <strain evidence="1">Tzet28-1</strain>
        <tissue evidence="1">Whole body</tissue>
    </source>
</reference>
<sequence length="65" mass="7128">MLPGYNNVECKPVSASVNHDGRHVSYGLVQSELDYSGWIKTRSEYARACGPSISFALSDSRSFSV</sequence>
<gene>
    <name evidence="1" type="ORF">ALC60_02149</name>
</gene>
<proteinExistence type="predicted"/>
<evidence type="ECO:0000313" key="1">
    <source>
        <dbReference type="EMBL" id="KYQ58836.1"/>
    </source>
</evidence>
<keyword evidence="2" id="KW-1185">Reference proteome</keyword>
<dbReference type="EMBL" id="KQ982244">
    <property type="protein sequence ID" value="KYQ58836.1"/>
    <property type="molecule type" value="Genomic_DNA"/>
</dbReference>
<protein>
    <submittedName>
        <fullName evidence="1">Uncharacterized protein</fullName>
    </submittedName>
</protein>